<keyword evidence="1" id="KW-0732">Signal</keyword>
<dbReference type="Proteomes" id="UP000621454">
    <property type="component" value="Unassembled WGS sequence"/>
</dbReference>
<reference evidence="4" key="1">
    <citation type="journal article" date="2014" name="Int. J. Syst. Evol. Microbiol.">
        <title>Complete genome sequence of Corynebacterium casei LMG S-19264T (=DSM 44701T), isolated from a smear-ripened cheese.</title>
        <authorList>
            <consortium name="US DOE Joint Genome Institute (JGI-PGF)"/>
            <person name="Walter F."/>
            <person name="Albersmeier A."/>
            <person name="Kalinowski J."/>
            <person name="Ruckert C."/>
        </authorList>
    </citation>
    <scope>NUCLEOTIDE SEQUENCE</scope>
    <source>
        <strain evidence="4">CGMCC 1.12827</strain>
    </source>
</reference>
<dbReference type="RefSeq" id="WP_188587012.1">
    <property type="nucleotide sequence ID" value="NZ_BMGC01000019.1"/>
</dbReference>
<comment type="similarity">
    <text evidence="2">Belongs to the MTB12 family.</text>
</comment>
<protein>
    <recommendedName>
        <fullName evidence="3">Low molecular weight antigen MTB12-like C-terminal domain-containing protein</fullName>
    </recommendedName>
</protein>
<dbReference type="EMBL" id="BMGC01000019">
    <property type="protein sequence ID" value="GGB36867.1"/>
    <property type="molecule type" value="Genomic_DNA"/>
</dbReference>
<name>A0A916T9J8_9ACTN</name>
<evidence type="ECO:0000313" key="4">
    <source>
        <dbReference type="EMBL" id="GGB36867.1"/>
    </source>
</evidence>
<dbReference type="AlphaFoldDB" id="A0A916T9J8"/>
<evidence type="ECO:0000256" key="1">
    <source>
        <dbReference type="ARBA" id="ARBA00022729"/>
    </source>
</evidence>
<feature type="domain" description="Low molecular weight antigen MTB12-like C-terminal" evidence="3">
    <location>
        <begin position="46"/>
        <end position="152"/>
    </location>
</feature>
<sequence length="163" mass="16830">MTTFASGRTLRSAQKFILALAAGLVGLVVTLTAGAIADDAIAAAAPAPTATQLNNSLGTVLNPRSSDAQRAAELQGGYSLAPLAKTAAGTYSYWHAKAGWSFRVTGPVRVSGNTATANLVTSLPGYPDQVHAASWIYVNGKWRISNSTVCNVGAYYLGQKCPA</sequence>
<comment type="caution">
    <text evidence="4">The sequence shown here is derived from an EMBL/GenBank/DDBJ whole genome shotgun (WGS) entry which is preliminary data.</text>
</comment>
<keyword evidence="5" id="KW-1185">Reference proteome</keyword>
<accession>A0A916T9J8</accession>
<reference evidence="4" key="2">
    <citation type="submission" date="2020-09" db="EMBL/GenBank/DDBJ databases">
        <authorList>
            <person name="Sun Q."/>
            <person name="Zhou Y."/>
        </authorList>
    </citation>
    <scope>NUCLEOTIDE SEQUENCE</scope>
    <source>
        <strain evidence="4">CGMCC 1.12827</strain>
    </source>
</reference>
<evidence type="ECO:0000313" key="5">
    <source>
        <dbReference type="Proteomes" id="UP000621454"/>
    </source>
</evidence>
<gene>
    <name evidence="4" type="ORF">GCM10011489_25930</name>
</gene>
<organism evidence="4 5">
    <name type="scientific">Gordonia jinhuaensis</name>
    <dbReference type="NCBI Taxonomy" id="1517702"/>
    <lineage>
        <taxon>Bacteria</taxon>
        <taxon>Bacillati</taxon>
        <taxon>Actinomycetota</taxon>
        <taxon>Actinomycetes</taxon>
        <taxon>Mycobacteriales</taxon>
        <taxon>Gordoniaceae</taxon>
        <taxon>Gordonia</taxon>
    </lineage>
</organism>
<evidence type="ECO:0000256" key="2">
    <source>
        <dbReference type="ARBA" id="ARBA00093774"/>
    </source>
</evidence>
<proteinExistence type="inferred from homology"/>
<evidence type="ECO:0000259" key="3">
    <source>
        <dbReference type="Pfam" id="PF26580"/>
    </source>
</evidence>
<dbReference type="InterPro" id="IPR058644">
    <property type="entry name" value="Mtb12-like_C"/>
</dbReference>
<dbReference type="Pfam" id="PF26580">
    <property type="entry name" value="Mtb12_C"/>
    <property type="match status" value="1"/>
</dbReference>